<protein>
    <submittedName>
        <fullName evidence="1">Uncharacterized protein</fullName>
    </submittedName>
</protein>
<reference evidence="1 2" key="1">
    <citation type="submission" date="2020-08" db="EMBL/GenBank/DDBJ databases">
        <authorList>
            <person name="Liu C."/>
            <person name="Sun Q."/>
        </authorList>
    </citation>
    <scope>NUCLEOTIDE SEQUENCE [LARGE SCALE GENOMIC DNA]</scope>
    <source>
        <strain evidence="1 2">NSJ-18</strain>
    </source>
</reference>
<evidence type="ECO:0000313" key="1">
    <source>
        <dbReference type="EMBL" id="MBC5997957.1"/>
    </source>
</evidence>
<proteinExistence type="predicted"/>
<gene>
    <name evidence="1" type="ORF">H8923_14435</name>
</gene>
<evidence type="ECO:0000313" key="2">
    <source>
        <dbReference type="Proteomes" id="UP000609849"/>
    </source>
</evidence>
<keyword evidence="2" id="KW-1185">Reference proteome</keyword>
<organism evidence="1 2">
    <name type="scientific">Romboutsia faecis</name>
    <dbReference type="NCBI Taxonomy" id="2764597"/>
    <lineage>
        <taxon>Bacteria</taxon>
        <taxon>Bacillati</taxon>
        <taxon>Bacillota</taxon>
        <taxon>Clostridia</taxon>
        <taxon>Peptostreptococcales</taxon>
        <taxon>Peptostreptococcaceae</taxon>
        <taxon>Romboutsia</taxon>
    </lineage>
</organism>
<dbReference type="RefSeq" id="WP_153972639.1">
    <property type="nucleotide sequence ID" value="NZ_JACRWE010000008.1"/>
</dbReference>
<name>A0ABR7JT63_9FIRM</name>
<dbReference type="EMBL" id="JACRWE010000008">
    <property type="protein sequence ID" value="MBC5997957.1"/>
    <property type="molecule type" value="Genomic_DNA"/>
</dbReference>
<dbReference type="Proteomes" id="UP000609849">
    <property type="component" value="Unassembled WGS sequence"/>
</dbReference>
<accession>A0ABR7JT63</accession>
<comment type="caution">
    <text evidence="1">The sequence shown here is derived from an EMBL/GenBank/DDBJ whole genome shotgun (WGS) entry which is preliminary data.</text>
</comment>
<sequence>MKLPFVLRKKYDAIQNKNMKLMKDKDKQLKLASEYSDTILNKNCELNTKLIAAETKNEELETKIKELEFCLNDCKYENKKMIEKLKLTNIVKKQLSDLTELKDGKSGKRIIEGKSVLVKDKVPGDKVYNLARLLG</sequence>